<dbReference type="InterPro" id="IPR006121">
    <property type="entry name" value="HMA_dom"/>
</dbReference>
<evidence type="ECO:0000256" key="1">
    <source>
        <dbReference type="ARBA" id="ARBA00022723"/>
    </source>
</evidence>
<protein>
    <submittedName>
        <fullName evidence="3">Heavy-metal-associated domain-containing protein</fullName>
    </submittedName>
</protein>
<dbReference type="PROSITE" id="PS50846">
    <property type="entry name" value="HMA_2"/>
    <property type="match status" value="1"/>
</dbReference>
<dbReference type="Gene3D" id="3.30.70.100">
    <property type="match status" value="1"/>
</dbReference>
<dbReference type="Proteomes" id="UP000574067">
    <property type="component" value="Unassembled WGS sequence"/>
</dbReference>
<evidence type="ECO:0000313" key="3">
    <source>
        <dbReference type="EMBL" id="NML17741.1"/>
    </source>
</evidence>
<name>A0A848FIS1_9BURK</name>
<accession>A0A848FIS1</accession>
<dbReference type="GO" id="GO:0046872">
    <property type="term" value="F:metal ion binding"/>
    <property type="evidence" value="ECO:0007669"/>
    <property type="project" value="UniProtKB-KW"/>
</dbReference>
<proteinExistence type="predicted"/>
<reference evidence="3 4" key="1">
    <citation type="submission" date="2020-04" db="EMBL/GenBank/DDBJ databases">
        <title>Azohydromonas sp. isolated from soil.</title>
        <authorList>
            <person name="Dahal R.H."/>
        </authorList>
    </citation>
    <scope>NUCLEOTIDE SEQUENCE [LARGE SCALE GENOMIC DNA]</scope>
    <source>
        <strain evidence="3 4">G-1-1-14</strain>
    </source>
</reference>
<dbReference type="InterPro" id="IPR017969">
    <property type="entry name" value="Heavy-metal-associated_CS"/>
</dbReference>
<dbReference type="InterPro" id="IPR036163">
    <property type="entry name" value="HMA_dom_sf"/>
</dbReference>
<dbReference type="Pfam" id="PF00403">
    <property type="entry name" value="HMA"/>
    <property type="match status" value="1"/>
</dbReference>
<gene>
    <name evidence="3" type="ORF">HHL10_22475</name>
</gene>
<dbReference type="AlphaFoldDB" id="A0A848FIS1"/>
<evidence type="ECO:0000313" key="4">
    <source>
        <dbReference type="Proteomes" id="UP000574067"/>
    </source>
</evidence>
<evidence type="ECO:0000259" key="2">
    <source>
        <dbReference type="PROSITE" id="PS50846"/>
    </source>
</evidence>
<dbReference type="PROSITE" id="PS01047">
    <property type="entry name" value="HMA_1"/>
    <property type="match status" value="1"/>
</dbReference>
<dbReference type="CDD" id="cd00371">
    <property type="entry name" value="HMA"/>
    <property type="match status" value="1"/>
</dbReference>
<dbReference type="RefSeq" id="WP_169162639.1">
    <property type="nucleotide sequence ID" value="NZ_JABBFW010000021.1"/>
</dbReference>
<keyword evidence="4" id="KW-1185">Reference proteome</keyword>
<organism evidence="3 4">
    <name type="scientific">Azohydromonas caseinilytica</name>
    <dbReference type="NCBI Taxonomy" id="2728836"/>
    <lineage>
        <taxon>Bacteria</taxon>
        <taxon>Pseudomonadati</taxon>
        <taxon>Pseudomonadota</taxon>
        <taxon>Betaproteobacteria</taxon>
        <taxon>Burkholderiales</taxon>
        <taxon>Sphaerotilaceae</taxon>
        <taxon>Azohydromonas</taxon>
    </lineage>
</organism>
<dbReference type="SUPFAM" id="SSF55008">
    <property type="entry name" value="HMA, heavy metal-associated domain"/>
    <property type="match status" value="1"/>
</dbReference>
<keyword evidence="1" id="KW-0479">Metal-binding</keyword>
<sequence length="66" mass="7056">MIELTLPTMTCGHCVKTVTATVQRVDATAGLQIDLPTHKVQIDSQLPAEAFVQALDEEGYTPTDAA</sequence>
<feature type="domain" description="HMA" evidence="2">
    <location>
        <begin position="1"/>
        <end position="63"/>
    </location>
</feature>
<comment type="caution">
    <text evidence="3">The sequence shown here is derived from an EMBL/GenBank/DDBJ whole genome shotgun (WGS) entry which is preliminary data.</text>
</comment>
<dbReference type="EMBL" id="JABBFW010000021">
    <property type="protein sequence ID" value="NML17741.1"/>
    <property type="molecule type" value="Genomic_DNA"/>
</dbReference>